<evidence type="ECO:0000256" key="8">
    <source>
        <dbReference type="ARBA" id="ARBA00023015"/>
    </source>
</evidence>
<feature type="compositionally biased region" description="Basic residues" evidence="17">
    <location>
        <begin position="839"/>
        <end position="857"/>
    </location>
</feature>
<comment type="caution">
    <text evidence="19">The sequence shown here is derived from an EMBL/GenBank/DDBJ whole genome shotgun (WGS) entry which is preliminary data.</text>
</comment>
<keyword evidence="5 16" id="KW-0863">Zinc-finger</keyword>
<evidence type="ECO:0000313" key="20">
    <source>
        <dbReference type="Proteomes" id="UP001311232"/>
    </source>
</evidence>
<feature type="compositionally biased region" description="Low complexity" evidence="17">
    <location>
        <begin position="781"/>
        <end position="794"/>
    </location>
</feature>
<feature type="compositionally biased region" description="Basic residues" evidence="17">
    <location>
        <begin position="729"/>
        <end position="744"/>
    </location>
</feature>
<dbReference type="PANTHER" id="PTHR46077">
    <property type="entry name" value="E3 UBIQUITIN-PROTEIN LIGASE TOPORS"/>
    <property type="match status" value="1"/>
</dbReference>
<feature type="compositionally biased region" description="Basic and acidic residues" evidence="17">
    <location>
        <begin position="113"/>
        <end position="122"/>
    </location>
</feature>
<evidence type="ECO:0000256" key="3">
    <source>
        <dbReference type="ARBA" id="ARBA00022679"/>
    </source>
</evidence>
<evidence type="ECO:0000256" key="2">
    <source>
        <dbReference type="ARBA" id="ARBA00012483"/>
    </source>
</evidence>
<dbReference type="EC" id="2.3.2.27" evidence="2"/>
<reference evidence="19 20" key="1">
    <citation type="submission" date="2021-06" db="EMBL/GenBank/DDBJ databases">
        <authorList>
            <person name="Palmer J.M."/>
        </authorList>
    </citation>
    <scope>NUCLEOTIDE SEQUENCE [LARGE SCALE GENOMIC DNA]</scope>
    <source>
        <strain evidence="19 20">MEX-2019</strain>
        <tissue evidence="19">Muscle</tissue>
    </source>
</reference>
<evidence type="ECO:0000256" key="7">
    <source>
        <dbReference type="ARBA" id="ARBA00022833"/>
    </source>
</evidence>
<organism evidence="19 20">
    <name type="scientific">Crenichthys baileyi</name>
    <name type="common">White River springfish</name>
    <dbReference type="NCBI Taxonomy" id="28760"/>
    <lineage>
        <taxon>Eukaryota</taxon>
        <taxon>Metazoa</taxon>
        <taxon>Chordata</taxon>
        <taxon>Craniata</taxon>
        <taxon>Vertebrata</taxon>
        <taxon>Euteleostomi</taxon>
        <taxon>Actinopterygii</taxon>
        <taxon>Neopterygii</taxon>
        <taxon>Teleostei</taxon>
        <taxon>Neoteleostei</taxon>
        <taxon>Acanthomorphata</taxon>
        <taxon>Ovalentaria</taxon>
        <taxon>Atherinomorphae</taxon>
        <taxon>Cyprinodontiformes</taxon>
        <taxon>Goodeidae</taxon>
        <taxon>Crenichthys</taxon>
    </lineage>
</organism>
<evidence type="ECO:0000256" key="5">
    <source>
        <dbReference type="ARBA" id="ARBA00022771"/>
    </source>
</evidence>
<feature type="compositionally biased region" description="Basic and acidic residues" evidence="17">
    <location>
        <begin position="19"/>
        <end position="33"/>
    </location>
</feature>
<evidence type="ECO:0000259" key="18">
    <source>
        <dbReference type="PROSITE" id="PS50089"/>
    </source>
</evidence>
<evidence type="ECO:0000256" key="14">
    <source>
        <dbReference type="ARBA" id="ARBA00079184"/>
    </source>
</evidence>
<keyword evidence="3" id="KW-0808">Transferase</keyword>
<dbReference type="FunFam" id="3.30.40.10:FF:000136">
    <property type="entry name" value="E3 ubiquitin-protein ligase Topors"/>
    <property type="match status" value="1"/>
</dbReference>
<dbReference type="Pfam" id="PF00097">
    <property type="entry name" value="zf-C3HC4"/>
    <property type="match status" value="1"/>
</dbReference>
<feature type="compositionally biased region" description="Low complexity" evidence="17">
    <location>
        <begin position="660"/>
        <end position="674"/>
    </location>
</feature>
<feature type="compositionally biased region" description="Low complexity" evidence="17">
    <location>
        <begin position="130"/>
        <end position="151"/>
    </location>
</feature>
<keyword evidence="7" id="KW-0862">Zinc</keyword>
<keyword evidence="9" id="KW-0804">Transcription</keyword>
<evidence type="ECO:0000256" key="16">
    <source>
        <dbReference type="PROSITE-ProRule" id="PRU00175"/>
    </source>
</evidence>
<feature type="domain" description="RING-type" evidence="18">
    <location>
        <begin position="168"/>
        <end position="207"/>
    </location>
</feature>
<evidence type="ECO:0000313" key="19">
    <source>
        <dbReference type="EMBL" id="KAK5618330.1"/>
    </source>
</evidence>
<accession>A0AAV9SAL8</accession>
<dbReference type="InterPro" id="IPR058746">
    <property type="entry name" value="Znf_RING-type_Topors"/>
</dbReference>
<evidence type="ECO:0000256" key="1">
    <source>
        <dbReference type="ARBA" id="ARBA00000900"/>
    </source>
</evidence>
<feature type="compositionally biased region" description="Low complexity" evidence="17">
    <location>
        <begin position="703"/>
        <end position="715"/>
    </location>
</feature>
<dbReference type="Proteomes" id="UP001311232">
    <property type="component" value="Unassembled WGS sequence"/>
</dbReference>
<dbReference type="PROSITE" id="PS50089">
    <property type="entry name" value="ZF_RING_2"/>
    <property type="match status" value="1"/>
</dbReference>
<name>A0AAV9SAL8_9TELE</name>
<evidence type="ECO:0000256" key="15">
    <source>
        <dbReference type="ARBA" id="ARBA00082108"/>
    </source>
</evidence>
<feature type="compositionally biased region" description="Basic and acidic residues" evidence="17">
    <location>
        <begin position="61"/>
        <end position="73"/>
    </location>
</feature>
<feature type="region of interest" description="Disordered" evidence="17">
    <location>
        <begin position="1"/>
        <end position="73"/>
    </location>
</feature>
<feature type="region of interest" description="Disordered" evidence="17">
    <location>
        <begin position="517"/>
        <end position="1010"/>
    </location>
</feature>
<dbReference type="GO" id="GO:0008630">
    <property type="term" value="P:intrinsic apoptotic signaling pathway in response to DNA damage"/>
    <property type="evidence" value="ECO:0007669"/>
    <property type="project" value="UniProtKB-ARBA"/>
</dbReference>
<keyword evidence="4" id="KW-0479">Metal-binding</keyword>
<keyword evidence="8" id="KW-0805">Transcription regulation</keyword>
<dbReference type="InterPro" id="IPR017907">
    <property type="entry name" value="Znf_RING_CS"/>
</dbReference>
<evidence type="ECO:0000256" key="12">
    <source>
        <dbReference type="ARBA" id="ARBA00076940"/>
    </source>
</evidence>
<dbReference type="AlphaFoldDB" id="A0AAV9SAL8"/>
<dbReference type="EMBL" id="JAHHUM010000626">
    <property type="protein sequence ID" value="KAK5618330.1"/>
    <property type="molecule type" value="Genomic_DNA"/>
</dbReference>
<comment type="catalytic activity">
    <reaction evidence="1">
        <text>S-ubiquitinyl-[E2 ubiquitin-conjugating enzyme]-L-cysteine + [acceptor protein]-L-lysine = [E2 ubiquitin-conjugating enzyme]-L-cysteine + N(6)-ubiquitinyl-[acceptor protein]-L-lysine.</text>
        <dbReference type="EC" id="2.3.2.27"/>
    </reaction>
</comment>
<keyword evidence="20" id="KW-1185">Reference proteome</keyword>
<evidence type="ECO:0000256" key="9">
    <source>
        <dbReference type="ARBA" id="ARBA00023163"/>
    </source>
</evidence>
<gene>
    <name evidence="19" type="ORF">CRENBAI_019400</name>
</gene>
<evidence type="ECO:0000256" key="10">
    <source>
        <dbReference type="ARBA" id="ARBA00071236"/>
    </source>
</evidence>
<dbReference type="InterPro" id="IPR013083">
    <property type="entry name" value="Znf_RING/FYVE/PHD"/>
</dbReference>
<feature type="region of interest" description="Disordered" evidence="17">
    <location>
        <begin position="88"/>
        <end position="158"/>
    </location>
</feature>
<feature type="compositionally biased region" description="Low complexity" evidence="17">
    <location>
        <begin position="804"/>
        <end position="827"/>
    </location>
</feature>
<evidence type="ECO:0000256" key="13">
    <source>
        <dbReference type="ARBA" id="ARBA00079040"/>
    </source>
</evidence>
<dbReference type="SMART" id="SM00184">
    <property type="entry name" value="RING"/>
    <property type="match status" value="1"/>
</dbReference>
<dbReference type="GO" id="GO:0006513">
    <property type="term" value="P:protein monoubiquitination"/>
    <property type="evidence" value="ECO:0007669"/>
    <property type="project" value="TreeGrafter"/>
</dbReference>
<dbReference type="CDD" id="cd16574">
    <property type="entry name" value="RING-HC_Topors"/>
    <property type="match status" value="1"/>
</dbReference>
<dbReference type="PROSITE" id="PS00518">
    <property type="entry name" value="ZF_RING_1"/>
    <property type="match status" value="1"/>
</dbReference>
<dbReference type="InterPro" id="IPR018957">
    <property type="entry name" value="Znf_C3HC4_RING-type"/>
</dbReference>
<dbReference type="GO" id="GO:0061630">
    <property type="term" value="F:ubiquitin protein ligase activity"/>
    <property type="evidence" value="ECO:0007669"/>
    <property type="project" value="UniProtKB-EC"/>
</dbReference>
<dbReference type="SUPFAM" id="SSF57850">
    <property type="entry name" value="RING/U-box"/>
    <property type="match status" value="1"/>
</dbReference>
<protein>
    <recommendedName>
        <fullName evidence="10">E3 ubiquitin-protein ligase Topors</fullName>
        <ecNumber evidence="2">2.3.2.27</ecNumber>
    </recommendedName>
    <alternativeName>
        <fullName evidence="11">RING-type E3 ubiquitin transferase Topors</fullName>
    </alternativeName>
    <alternativeName>
        <fullName evidence="13">SUMO1-protein E3 ligase Topors</fullName>
    </alternativeName>
    <alternativeName>
        <fullName evidence="12">Topoisomerase I-binding RING finger protein</fullName>
    </alternativeName>
    <alternativeName>
        <fullName evidence="14">Topoisomerase I-binding arginine/serine-rich protein</fullName>
    </alternativeName>
    <alternativeName>
        <fullName evidence="15">Tumor suppressor p53-binding protein 3</fullName>
    </alternativeName>
</protein>
<evidence type="ECO:0000256" key="17">
    <source>
        <dbReference type="SAM" id="MobiDB-lite"/>
    </source>
</evidence>
<feature type="compositionally biased region" description="Basic residues" evidence="17">
    <location>
        <begin position="930"/>
        <end position="941"/>
    </location>
</feature>
<keyword evidence="6" id="KW-0833">Ubl conjugation pathway</keyword>
<evidence type="ECO:0000256" key="11">
    <source>
        <dbReference type="ARBA" id="ARBA00076856"/>
    </source>
</evidence>
<dbReference type="InterPro" id="IPR001841">
    <property type="entry name" value="Znf_RING"/>
</dbReference>
<dbReference type="PANTHER" id="PTHR46077:SF1">
    <property type="entry name" value="TOP1 BINDING ARGININE_SERINE RICH PROTEIN, E3 UBIQUITIN LIGASE"/>
    <property type="match status" value="1"/>
</dbReference>
<dbReference type="GO" id="GO:0000209">
    <property type="term" value="P:protein polyubiquitination"/>
    <property type="evidence" value="ECO:0007669"/>
    <property type="project" value="TreeGrafter"/>
</dbReference>
<evidence type="ECO:0000256" key="4">
    <source>
        <dbReference type="ARBA" id="ARBA00022723"/>
    </source>
</evidence>
<sequence>MSTVEELDNQAVVTSVGKTADRDPDVSVPDGKRVLNGSGSRSLGRRYIPADSGCRSRRGVRPGEGETARMKRSELRIVQLRSVMAPTRMKLRERRRDAAAEAAPAGGASLDGDAERTRESRRSSRKRNCSKASASADAAPSSSSSPPSTSSGTTRPAVAAEASPDSKCPICLDRFNNLAYLDHCLHRFCFHCIQEWSHNKAECPLCKQPFASILHSVRAEDDFKEYTLQPPRTNSQLTASTFLTTVAAMTSDGSTQHHLRLMLRRHLVAADRENIRRRRRRERAASGRRSNERMGEWEFFMPSPPLPVSPYHLDMSEIIMENMGVEEDMRRRDEERRLVFNELTGLRGAAAPPAAPSTRASRRLMCRLAVRQRLQREGGTIHMGEREVIAFRKALYQCGIRAQGISGNQGRQRAITAESFRRSTSHLNRLHIWLRRELTVLLGSHASLTDVVQRTVMARVLRSGLEDAAAIEEELRPFLSARTEHFVHELVSFARSTLRMESYDQQAVYEPPPTAMELDQVSTPSDGSSVIAISEGEDEGEERGGRFEGAGGSHDDVIRAGSSLSLSGWDDETPGPSYTTAEPSHSLAPAFSPAPQDSANQEGGERRAEEEECLIVGYKKPIAERTPELVQLSSDSDEGEGEKKKKEEEGVAASETVKKAPPSSSSAPPSSNLPIIPPSTSGAFRAEHVAGQKQSETGRQRSRSWSESSGRSTKSVCSLSPATPEWRRRDRKQHGERRKKKKRRQDGSREHLRRSGTFCNPNRSIFPPMMSRCSPSPFNYSADSASSLSQSPRDSSWDFRLTQVSPLTSSVSSTSPSRSISPLCSSPPQTPPTPAFSPKRPHHVEKPGGKRKYKSRHLNSSNKDPSWRPNRSQQREREHKKRRRIRREALGRENSSLKTGNRRSREDRSPSVEIIYEGTIASSTTQPSAHKWRRRRHRRTHLSSSPVIITLDSDSSHDDVRRTNSASSSPLSSQQTIDFSDLPSLPMLITRGGQMGGASPPKSWIGSEGSDLAAARFRTARQVKTGQQFLRGD</sequence>
<dbReference type="GO" id="GO:0008270">
    <property type="term" value="F:zinc ion binding"/>
    <property type="evidence" value="ECO:0007669"/>
    <property type="project" value="UniProtKB-KW"/>
</dbReference>
<evidence type="ECO:0000256" key="6">
    <source>
        <dbReference type="ARBA" id="ARBA00022786"/>
    </source>
</evidence>
<dbReference type="GO" id="GO:0032391">
    <property type="term" value="C:photoreceptor connecting cilium"/>
    <property type="evidence" value="ECO:0007669"/>
    <property type="project" value="UniProtKB-ARBA"/>
</dbReference>
<proteinExistence type="predicted"/>
<dbReference type="Gene3D" id="3.30.40.10">
    <property type="entry name" value="Zinc/RING finger domain, C3HC4 (zinc finger)"/>
    <property type="match status" value="1"/>
</dbReference>